<proteinExistence type="predicted"/>
<dbReference type="Proteomes" id="UP001165960">
    <property type="component" value="Unassembled WGS sequence"/>
</dbReference>
<accession>A0ACC2TE74</accession>
<reference evidence="1" key="1">
    <citation type="submission" date="2022-04" db="EMBL/GenBank/DDBJ databases">
        <title>Genome of the entomopathogenic fungus Entomophthora muscae.</title>
        <authorList>
            <person name="Elya C."/>
            <person name="Lovett B.R."/>
            <person name="Lee E."/>
            <person name="Macias A.M."/>
            <person name="Hajek A.E."/>
            <person name="De Bivort B.L."/>
            <person name="Kasson M.T."/>
            <person name="De Fine Licht H.H."/>
            <person name="Stajich J.E."/>
        </authorList>
    </citation>
    <scope>NUCLEOTIDE SEQUENCE</scope>
    <source>
        <strain evidence="1">Berkeley</strain>
    </source>
</reference>
<organism evidence="1 2">
    <name type="scientific">Entomophthora muscae</name>
    <dbReference type="NCBI Taxonomy" id="34485"/>
    <lineage>
        <taxon>Eukaryota</taxon>
        <taxon>Fungi</taxon>
        <taxon>Fungi incertae sedis</taxon>
        <taxon>Zoopagomycota</taxon>
        <taxon>Entomophthoromycotina</taxon>
        <taxon>Entomophthoromycetes</taxon>
        <taxon>Entomophthorales</taxon>
        <taxon>Entomophthoraceae</taxon>
        <taxon>Entomophthora</taxon>
    </lineage>
</organism>
<protein>
    <submittedName>
        <fullName evidence="1">Uncharacterized protein</fullName>
    </submittedName>
</protein>
<comment type="caution">
    <text evidence="1">The sequence shown here is derived from an EMBL/GenBank/DDBJ whole genome shotgun (WGS) entry which is preliminary data.</text>
</comment>
<name>A0ACC2TE74_9FUNG</name>
<keyword evidence="2" id="KW-1185">Reference proteome</keyword>
<dbReference type="EMBL" id="QTSX02002944">
    <property type="protein sequence ID" value="KAJ9072985.1"/>
    <property type="molecule type" value="Genomic_DNA"/>
</dbReference>
<evidence type="ECO:0000313" key="1">
    <source>
        <dbReference type="EMBL" id="KAJ9072985.1"/>
    </source>
</evidence>
<sequence length="162" mass="17418">MPLAAVCDLQSWLLKLADVPFAYESLIVVARVGFTRLGPWSWCCKANSGDDVLLVVALHGLGAYNASTHALKSSWVGSTVPAREGVALGKLLPDLLPLRRSRDVSEWGWHHNCGAPAPQPPAHVLGRCQGLGGDLLFSGWGDPLAKIICFPQSLPTPFQWPS</sequence>
<evidence type="ECO:0000313" key="2">
    <source>
        <dbReference type="Proteomes" id="UP001165960"/>
    </source>
</evidence>
<gene>
    <name evidence="1" type="ORF">DSO57_1021463</name>
</gene>